<keyword evidence="3" id="KW-1185">Reference proteome</keyword>
<protein>
    <recommendedName>
        <fullName evidence="4">Stage II sporulation protein M</fullName>
    </recommendedName>
</protein>
<comment type="caution">
    <text evidence="2">The sequence shown here is derived from an EMBL/GenBank/DDBJ whole genome shotgun (WGS) entry which is preliminary data.</text>
</comment>
<reference evidence="2 3" key="1">
    <citation type="submission" date="2021-04" db="EMBL/GenBank/DDBJ databases">
        <authorList>
            <person name="Rakotoarivonina H."/>
        </authorList>
    </citation>
    <scope>NUCLEOTIDE SEQUENCE [LARGE SCALE GENOMIC DNA]</scope>
    <source>
        <strain evidence="2 3">XE</strain>
    </source>
</reference>
<evidence type="ECO:0008006" key="4">
    <source>
        <dbReference type="Google" id="ProtNLM"/>
    </source>
</evidence>
<dbReference type="PANTHER" id="PTHR35337">
    <property type="entry name" value="SLR1478 PROTEIN"/>
    <property type="match status" value="1"/>
</dbReference>
<dbReference type="RefSeq" id="WP_213486324.1">
    <property type="nucleotide sequence ID" value="NZ_CAJRAY010000090.1"/>
</dbReference>
<feature type="transmembrane region" description="Helical" evidence="1">
    <location>
        <begin position="63"/>
        <end position="80"/>
    </location>
</feature>
<proteinExistence type="predicted"/>
<dbReference type="EMBL" id="CAJRAY010000090">
    <property type="protein sequence ID" value="CAG5092105.1"/>
    <property type="molecule type" value="Genomic_DNA"/>
</dbReference>
<name>A0ABN7S8I2_THEXY</name>
<evidence type="ECO:0000313" key="3">
    <source>
        <dbReference type="Proteomes" id="UP000681526"/>
    </source>
</evidence>
<keyword evidence="1" id="KW-1133">Transmembrane helix</keyword>
<evidence type="ECO:0000313" key="2">
    <source>
        <dbReference type="EMBL" id="CAG5092105.1"/>
    </source>
</evidence>
<dbReference type="Proteomes" id="UP000681526">
    <property type="component" value="Unassembled WGS sequence"/>
</dbReference>
<keyword evidence="1" id="KW-0812">Transmembrane</keyword>
<feature type="transmembrane region" description="Helical" evidence="1">
    <location>
        <begin position="135"/>
        <end position="158"/>
    </location>
</feature>
<accession>A0ABN7S8I2</accession>
<organism evidence="2 3">
    <name type="scientific">Thermobacillus xylanilyticus</name>
    <dbReference type="NCBI Taxonomy" id="76633"/>
    <lineage>
        <taxon>Bacteria</taxon>
        <taxon>Bacillati</taxon>
        <taxon>Bacillota</taxon>
        <taxon>Bacilli</taxon>
        <taxon>Bacillales</taxon>
        <taxon>Paenibacillaceae</taxon>
        <taxon>Thermobacillus</taxon>
    </lineage>
</organism>
<feature type="transmembrane region" description="Helical" evidence="1">
    <location>
        <begin position="87"/>
        <end position="107"/>
    </location>
</feature>
<keyword evidence="1" id="KW-0472">Membrane</keyword>
<evidence type="ECO:0000256" key="1">
    <source>
        <dbReference type="SAM" id="Phobius"/>
    </source>
</evidence>
<dbReference type="PANTHER" id="PTHR35337:SF1">
    <property type="entry name" value="SLR1478 PROTEIN"/>
    <property type="match status" value="1"/>
</dbReference>
<dbReference type="InterPro" id="IPR002798">
    <property type="entry name" value="SpoIIM-like"/>
</dbReference>
<dbReference type="Pfam" id="PF01944">
    <property type="entry name" value="SpoIIM"/>
    <property type="match status" value="1"/>
</dbReference>
<feature type="transmembrane region" description="Helical" evidence="1">
    <location>
        <begin position="179"/>
        <end position="201"/>
    </location>
</feature>
<sequence length="203" mass="21831">MFNLRANLAYMAGMRPYLVMAVMLFFAGVIVGGTNPSLRDFLDSQLAGLAELSKMAESAENPGLAVFLIIFFNNAIKSALVMYMGALFGFIPVVFLIVNGMVLGYLYTRLGEQGENAALIFLKGVLPHGILEIPAVLLACAFGMKFGGLVFRTLGALFKRRSGLADEYEAFVIRSVPALLVIVAALLAAALIESTVTVWLISL</sequence>
<gene>
    <name evidence="2" type="primary">txxe 2834</name>
    <name evidence="2" type="ORF">TXXE_17610</name>
</gene>